<evidence type="ECO:0000313" key="1">
    <source>
        <dbReference type="EMBL" id="KKL24451.1"/>
    </source>
</evidence>
<reference evidence="1" key="1">
    <citation type="journal article" date="2015" name="Nature">
        <title>Complex archaea that bridge the gap between prokaryotes and eukaryotes.</title>
        <authorList>
            <person name="Spang A."/>
            <person name="Saw J.H."/>
            <person name="Jorgensen S.L."/>
            <person name="Zaremba-Niedzwiedzka K."/>
            <person name="Martijn J."/>
            <person name="Lind A.E."/>
            <person name="van Eijk R."/>
            <person name="Schleper C."/>
            <person name="Guy L."/>
            <person name="Ettema T.J."/>
        </authorList>
    </citation>
    <scope>NUCLEOTIDE SEQUENCE</scope>
</reference>
<protein>
    <submittedName>
        <fullName evidence="1">Uncharacterized protein</fullName>
    </submittedName>
</protein>
<gene>
    <name evidence="1" type="ORF">LCGC14_2415180</name>
</gene>
<sequence>MSNTDITPFYLITDSKNIITKSEIFEFRSNNIEISHFIDTNYIELRPLEIEDFEALC</sequence>
<proteinExistence type="predicted"/>
<dbReference type="EMBL" id="LAZR01036589">
    <property type="protein sequence ID" value="KKL24451.1"/>
    <property type="molecule type" value="Genomic_DNA"/>
</dbReference>
<organism evidence="1">
    <name type="scientific">marine sediment metagenome</name>
    <dbReference type="NCBI Taxonomy" id="412755"/>
    <lineage>
        <taxon>unclassified sequences</taxon>
        <taxon>metagenomes</taxon>
        <taxon>ecological metagenomes</taxon>
    </lineage>
</organism>
<feature type="non-terminal residue" evidence="1">
    <location>
        <position position="57"/>
    </location>
</feature>
<comment type="caution">
    <text evidence="1">The sequence shown here is derived from an EMBL/GenBank/DDBJ whole genome shotgun (WGS) entry which is preliminary data.</text>
</comment>
<name>A0A0F9E3H0_9ZZZZ</name>
<dbReference type="AlphaFoldDB" id="A0A0F9E3H0"/>
<accession>A0A0F9E3H0</accession>